<evidence type="ECO:0000313" key="2">
    <source>
        <dbReference type="Proteomes" id="UP000256952"/>
    </source>
</evidence>
<keyword evidence="1" id="KW-0614">Plasmid</keyword>
<dbReference type="AlphaFoldDB" id="A0A375ED28"/>
<proteinExistence type="predicted"/>
<gene>
    <name evidence="1" type="ORF">CBM2613_P60020</name>
</gene>
<name>A0A375ED28_9BURK</name>
<dbReference type="Proteomes" id="UP000256952">
    <property type="component" value="Plasmid CBM2613_p"/>
</dbReference>
<reference evidence="2" key="1">
    <citation type="submission" date="2018-01" db="EMBL/GenBank/DDBJ databases">
        <authorList>
            <person name="Gaut B.S."/>
            <person name="Morton B.R."/>
            <person name="Clegg M.T."/>
            <person name="Duvall M.R."/>
        </authorList>
    </citation>
    <scope>NUCLEOTIDE SEQUENCE [LARGE SCALE GENOMIC DNA]</scope>
    <source>
        <plasmid evidence="2">Plasmid cbm2613_p</plasmid>
    </source>
</reference>
<dbReference type="EMBL" id="LT976981">
    <property type="protein sequence ID" value="SOZ74586.1"/>
    <property type="molecule type" value="Genomic_DNA"/>
</dbReference>
<accession>A0A375ED28</accession>
<geneLocation type="plasmid" evidence="2">
    <name>cbm2613_p</name>
</geneLocation>
<sequence length="65" mass="7111">MRAKTRRGSNTRTSKMTPAICTLGDPSVLILYGCFARRYFEAHQGQGGRPPLQVPITPSCCLSVN</sequence>
<evidence type="ECO:0000313" key="1">
    <source>
        <dbReference type="EMBL" id="SOZ74586.1"/>
    </source>
</evidence>
<protein>
    <submittedName>
        <fullName evidence="1">Uncharacterized protein</fullName>
    </submittedName>
</protein>
<organism evidence="1 2">
    <name type="scientific">Cupriavidus taiwanensis</name>
    <dbReference type="NCBI Taxonomy" id="164546"/>
    <lineage>
        <taxon>Bacteria</taxon>
        <taxon>Pseudomonadati</taxon>
        <taxon>Pseudomonadota</taxon>
        <taxon>Betaproteobacteria</taxon>
        <taxon>Burkholderiales</taxon>
        <taxon>Burkholderiaceae</taxon>
        <taxon>Cupriavidus</taxon>
    </lineage>
</organism>